<dbReference type="EMBL" id="KZ559525">
    <property type="protein sequence ID" value="PLN82687.1"/>
    <property type="molecule type" value="Genomic_DNA"/>
</dbReference>
<reference evidence="2" key="1">
    <citation type="submission" date="2017-12" db="EMBL/GenBank/DDBJ databases">
        <authorList>
            <consortium name="DOE Joint Genome Institute"/>
            <person name="Mondo S.J."/>
            <person name="Kjaerbolling I."/>
            <person name="Vesth T.C."/>
            <person name="Frisvad J.C."/>
            <person name="Nybo J.L."/>
            <person name="Theobald S."/>
            <person name="Kuo A."/>
            <person name="Bowyer P."/>
            <person name="Matsuda Y."/>
            <person name="Lyhne E.K."/>
            <person name="Kogle M.E."/>
            <person name="Clum A."/>
            <person name="Lipzen A."/>
            <person name="Salamov A."/>
            <person name="Ngan C.Y."/>
            <person name="Daum C."/>
            <person name="Chiniquy J."/>
            <person name="Barry K."/>
            <person name="LaButti K."/>
            <person name="Haridas S."/>
            <person name="Simmons B.A."/>
            <person name="Magnuson J.K."/>
            <person name="Mortensen U.H."/>
            <person name="Larsen T.O."/>
            <person name="Grigoriev I.V."/>
            <person name="Baker S.E."/>
            <person name="Andersen M.R."/>
            <person name="Nordberg H.P."/>
            <person name="Cantor M.N."/>
            <person name="Hua S.X."/>
        </authorList>
    </citation>
    <scope>NUCLEOTIDE SEQUENCE [LARGE SCALE GENOMIC DNA]</scope>
    <source>
        <strain evidence="2">IBT 19404</strain>
    </source>
</reference>
<dbReference type="OrthoDB" id="10592859at2759"/>
<evidence type="ECO:0000313" key="1">
    <source>
        <dbReference type="EMBL" id="PLN82687.1"/>
    </source>
</evidence>
<sequence>MIYIYNVRRKKVLPSDQSEHQGGVDAALLKAVGFNLPRTNDKNKGMPRDHCQI</sequence>
<protein>
    <submittedName>
        <fullName evidence="1">Uncharacterized protein</fullName>
    </submittedName>
</protein>
<dbReference type="AlphaFoldDB" id="A0A2J5HYY3"/>
<gene>
    <name evidence="1" type="ORF">BDW42DRAFT_166404</name>
</gene>
<accession>A0A2J5HYY3</accession>
<name>A0A2J5HYY3_9EURO</name>
<keyword evidence="2" id="KW-1185">Reference proteome</keyword>
<evidence type="ECO:0000313" key="2">
    <source>
        <dbReference type="Proteomes" id="UP000235023"/>
    </source>
</evidence>
<organism evidence="1 2">
    <name type="scientific">Aspergillus taichungensis</name>
    <dbReference type="NCBI Taxonomy" id="482145"/>
    <lineage>
        <taxon>Eukaryota</taxon>
        <taxon>Fungi</taxon>
        <taxon>Dikarya</taxon>
        <taxon>Ascomycota</taxon>
        <taxon>Pezizomycotina</taxon>
        <taxon>Eurotiomycetes</taxon>
        <taxon>Eurotiomycetidae</taxon>
        <taxon>Eurotiales</taxon>
        <taxon>Aspergillaceae</taxon>
        <taxon>Aspergillus</taxon>
        <taxon>Aspergillus subgen. Circumdati</taxon>
    </lineage>
</organism>
<proteinExistence type="predicted"/>
<dbReference type="Proteomes" id="UP000235023">
    <property type="component" value="Unassembled WGS sequence"/>
</dbReference>